<evidence type="ECO:0000313" key="3">
    <source>
        <dbReference type="EMBL" id="KAJ7387948.1"/>
    </source>
</evidence>
<feature type="chain" id="PRO_5040803334" evidence="2">
    <location>
        <begin position="18"/>
        <end position="192"/>
    </location>
</feature>
<protein>
    <submittedName>
        <fullName evidence="3">Uncharacterized protein</fullName>
    </submittedName>
</protein>
<name>A0A9W9ZU60_9CNID</name>
<organism evidence="3 4">
    <name type="scientific">Desmophyllum pertusum</name>
    <dbReference type="NCBI Taxonomy" id="174260"/>
    <lineage>
        <taxon>Eukaryota</taxon>
        <taxon>Metazoa</taxon>
        <taxon>Cnidaria</taxon>
        <taxon>Anthozoa</taxon>
        <taxon>Hexacorallia</taxon>
        <taxon>Scleractinia</taxon>
        <taxon>Caryophylliina</taxon>
        <taxon>Caryophylliidae</taxon>
        <taxon>Desmophyllum</taxon>
    </lineage>
</organism>
<dbReference type="EMBL" id="MU825873">
    <property type="protein sequence ID" value="KAJ7387948.1"/>
    <property type="molecule type" value="Genomic_DNA"/>
</dbReference>
<dbReference type="AlphaFoldDB" id="A0A9W9ZU60"/>
<feature type="region of interest" description="Disordered" evidence="1">
    <location>
        <begin position="171"/>
        <end position="192"/>
    </location>
</feature>
<evidence type="ECO:0000256" key="2">
    <source>
        <dbReference type="SAM" id="SignalP"/>
    </source>
</evidence>
<comment type="caution">
    <text evidence="3">The sequence shown here is derived from an EMBL/GenBank/DDBJ whole genome shotgun (WGS) entry which is preliminary data.</text>
</comment>
<sequence>MFVLLAMLVYAFNSCLATKNETNKPQATQALEEAELEIDVGKKPPSGNSTNPHMQIQPRVSTKDFMPEFFPDLLAGRDFFIPSQHYSEDQLSTQNISQPHAAQGYINSEIEPELDSEIEPSLRALDMSSHTELAFIFANRWPSSAELDKIKPNKAEMPAIVPPITKLSPVSEVTRAEPDSNTERLPKLTTVM</sequence>
<feature type="signal peptide" evidence="2">
    <location>
        <begin position="1"/>
        <end position="17"/>
    </location>
</feature>
<feature type="compositionally biased region" description="Basic and acidic residues" evidence="1">
    <location>
        <begin position="174"/>
        <end position="186"/>
    </location>
</feature>
<gene>
    <name evidence="3" type="ORF">OS493_001304</name>
</gene>
<evidence type="ECO:0000313" key="4">
    <source>
        <dbReference type="Proteomes" id="UP001163046"/>
    </source>
</evidence>
<keyword evidence="2" id="KW-0732">Signal</keyword>
<keyword evidence="4" id="KW-1185">Reference proteome</keyword>
<dbReference type="Proteomes" id="UP001163046">
    <property type="component" value="Unassembled WGS sequence"/>
</dbReference>
<accession>A0A9W9ZU60</accession>
<evidence type="ECO:0000256" key="1">
    <source>
        <dbReference type="SAM" id="MobiDB-lite"/>
    </source>
</evidence>
<proteinExistence type="predicted"/>
<reference evidence="3" key="1">
    <citation type="submission" date="2023-01" db="EMBL/GenBank/DDBJ databases">
        <title>Genome assembly of the deep-sea coral Lophelia pertusa.</title>
        <authorList>
            <person name="Herrera S."/>
            <person name="Cordes E."/>
        </authorList>
    </citation>
    <scope>NUCLEOTIDE SEQUENCE</scope>
    <source>
        <strain evidence="3">USNM1676648</strain>
        <tissue evidence="3">Polyp</tissue>
    </source>
</reference>